<proteinExistence type="predicted"/>
<name>A0A0G4J480_PLABS</name>
<organism evidence="1 2">
    <name type="scientific">Plasmodiophora brassicae</name>
    <name type="common">Clubroot disease agent</name>
    <dbReference type="NCBI Taxonomy" id="37360"/>
    <lineage>
        <taxon>Eukaryota</taxon>
        <taxon>Sar</taxon>
        <taxon>Rhizaria</taxon>
        <taxon>Endomyxa</taxon>
        <taxon>Phytomyxea</taxon>
        <taxon>Plasmodiophorida</taxon>
        <taxon>Plasmodiophoridae</taxon>
        <taxon>Plasmodiophora</taxon>
    </lineage>
</organism>
<gene>
    <name evidence="1" type="ORF">PBRA_008964</name>
</gene>
<evidence type="ECO:0000313" key="1">
    <source>
        <dbReference type="EMBL" id="CEP02380.1"/>
    </source>
</evidence>
<accession>A0A0G4J480</accession>
<evidence type="ECO:0000313" key="2">
    <source>
        <dbReference type="Proteomes" id="UP000039324"/>
    </source>
</evidence>
<protein>
    <submittedName>
        <fullName evidence="1">Uncharacterized protein</fullName>
    </submittedName>
</protein>
<keyword evidence="2" id="KW-1185">Reference proteome</keyword>
<dbReference type="EMBL" id="CDSF01000126">
    <property type="protein sequence ID" value="CEP02380.1"/>
    <property type="molecule type" value="Genomic_DNA"/>
</dbReference>
<sequence>MGRIFVFCAGVVTGIYLEQTFDSIPNVRRTFDLIKARLDVWIEENSKPDADRKK</sequence>
<dbReference type="AlphaFoldDB" id="A0A0G4J480"/>
<reference evidence="1 2" key="1">
    <citation type="submission" date="2015-02" db="EMBL/GenBank/DDBJ databases">
        <authorList>
            <person name="Chooi Y.-H."/>
        </authorList>
    </citation>
    <scope>NUCLEOTIDE SEQUENCE [LARGE SCALE GENOMIC DNA]</scope>
    <source>
        <strain evidence="1">E3</strain>
    </source>
</reference>
<dbReference type="Proteomes" id="UP000039324">
    <property type="component" value="Unassembled WGS sequence"/>
</dbReference>